<comment type="caution">
    <text evidence="1">The sequence shown here is derived from an EMBL/GenBank/DDBJ whole genome shotgun (WGS) entry which is preliminary data.</text>
</comment>
<evidence type="ECO:0000313" key="1">
    <source>
        <dbReference type="EMBL" id="EJX02613.1"/>
    </source>
</evidence>
<name>J9GKJ1_9ZZZZ</name>
<organism evidence="1">
    <name type="scientific">gut metagenome</name>
    <dbReference type="NCBI Taxonomy" id="749906"/>
    <lineage>
        <taxon>unclassified sequences</taxon>
        <taxon>metagenomes</taxon>
        <taxon>organismal metagenomes</taxon>
    </lineage>
</organism>
<reference evidence="1" key="1">
    <citation type="journal article" date="2012" name="PLoS ONE">
        <title>Gene sets for utilization of primary and secondary nutrition supplies in the distal gut of endangered iberian lynx.</title>
        <authorList>
            <person name="Alcaide M."/>
            <person name="Messina E."/>
            <person name="Richter M."/>
            <person name="Bargiela R."/>
            <person name="Peplies J."/>
            <person name="Huws S.A."/>
            <person name="Newbold C.J."/>
            <person name="Golyshin P.N."/>
            <person name="Simon M.A."/>
            <person name="Lopez G."/>
            <person name="Yakimov M.M."/>
            <person name="Ferrer M."/>
        </authorList>
    </citation>
    <scope>NUCLEOTIDE SEQUENCE</scope>
</reference>
<proteinExistence type="predicted"/>
<protein>
    <submittedName>
        <fullName evidence="1">Uncharacterized protein</fullName>
    </submittedName>
</protein>
<sequence length="41" mass="4723">MCLLPCHPTAPYHHSFVLPYTTINYFSFNSVTKSVTEYSLI</sequence>
<accession>J9GKJ1</accession>
<dbReference type="AlphaFoldDB" id="J9GKJ1"/>
<gene>
    <name evidence="1" type="ORF">EVA_09280</name>
</gene>
<dbReference type="EMBL" id="AMCI01002474">
    <property type="protein sequence ID" value="EJX02613.1"/>
    <property type="molecule type" value="Genomic_DNA"/>
</dbReference>